<comment type="caution">
    <text evidence="1">The sequence shown here is derived from an EMBL/GenBank/DDBJ whole genome shotgun (WGS) entry which is preliminary data.</text>
</comment>
<evidence type="ECO:0000313" key="1">
    <source>
        <dbReference type="EMBL" id="TNV74040.1"/>
    </source>
</evidence>
<organism evidence="1 2">
    <name type="scientific">Halteria grandinella</name>
    <dbReference type="NCBI Taxonomy" id="5974"/>
    <lineage>
        <taxon>Eukaryota</taxon>
        <taxon>Sar</taxon>
        <taxon>Alveolata</taxon>
        <taxon>Ciliophora</taxon>
        <taxon>Intramacronucleata</taxon>
        <taxon>Spirotrichea</taxon>
        <taxon>Stichotrichia</taxon>
        <taxon>Sporadotrichida</taxon>
        <taxon>Halteriidae</taxon>
        <taxon>Halteria</taxon>
    </lineage>
</organism>
<dbReference type="Proteomes" id="UP000785679">
    <property type="component" value="Unassembled WGS sequence"/>
</dbReference>
<reference evidence="1" key="1">
    <citation type="submission" date="2019-06" db="EMBL/GenBank/DDBJ databases">
        <authorList>
            <person name="Zheng W."/>
        </authorList>
    </citation>
    <scope>NUCLEOTIDE SEQUENCE</scope>
    <source>
        <strain evidence="1">QDHG01</strain>
    </source>
</reference>
<dbReference type="Gene3D" id="3.30.450.20">
    <property type="entry name" value="PAS domain"/>
    <property type="match status" value="1"/>
</dbReference>
<proteinExistence type="predicted"/>
<accession>A0A8J8NGE9</accession>
<evidence type="ECO:0000313" key="2">
    <source>
        <dbReference type="Proteomes" id="UP000785679"/>
    </source>
</evidence>
<dbReference type="EMBL" id="RRYP01017587">
    <property type="protein sequence ID" value="TNV74040.1"/>
    <property type="molecule type" value="Genomic_DNA"/>
</dbReference>
<dbReference type="AlphaFoldDB" id="A0A8J8NGE9"/>
<name>A0A8J8NGE9_HALGN</name>
<gene>
    <name evidence="1" type="ORF">FGO68_gene17364</name>
</gene>
<sequence length="292" mass="33284">MVDQTSAIAQDFQDGLHLVQREFVVGKKLFEFTNANLNEQFATATNEFKVQEGATLITGGFSSLDWTWYAFPFANGSSPFYTLNDVQERDVQYCRNNHYFFKTMLDFPQLLINYDTFFLGFDSGVLCTRGNNPYFKMPSKNYSATFCNCDKMGNCYYSSVCRPWYVSQKAHPEQCFFSDLYLFASGTSFGLGITSPLKEVNGKFAGAYNTNIVPSFSPARVQQGNYIKRMYFPESEKSNYLISDNQPIVSNFCTRLQHIVEPELECDILFCLPTVGRGPLHEDPNTKLRSTT</sequence>
<protein>
    <submittedName>
        <fullName evidence="1">Uncharacterized protein</fullName>
    </submittedName>
</protein>
<keyword evidence="2" id="KW-1185">Reference proteome</keyword>